<proteinExistence type="predicted"/>
<dbReference type="AlphaFoldDB" id="A0A9N9V2K2"/>
<evidence type="ECO:0000313" key="3">
    <source>
        <dbReference type="Proteomes" id="UP000696573"/>
    </source>
</evidence>
<protein>
    <submittedName>
        <fullName evidence="2">Uncharacterized protein</fullName>
    </submittedName>
</protein>
<name>A0A9N9V2K2_9HYPO</name>
<evidence type="ECO:0000313" key="2">
    <source>
        <dbReference type="EMBL" id="CAH0016712.1"/>
    </source>
</evidence>
<keyword evidence="3" id="KW-1185">Reference proteome</keyword>
<dbReference type="CDD" id="cd12148">
    <property type="entry name" value="fungal_TF_MHR"/>
    <property type="match status" value="1"/>
</dbReference>
<dbReference type="OrthoDB" id="2534600at2759"/>
<dbReference type="Proteomes" id="UP000696573">
    <property type="component" value="Unassembled WGS sequence"/>
</dbReference>
<reference evidence="2" key="1">
    <citation type="submission" date="2021-10" db="EMBL/GenBank/DDBJ databases">
        <authorList>
            <person name="Piombo E."/>
        </authorList>
    </citation>
    <scope>NUCLEOTIDE SEQUENCE</scope>
</reference>
<organism evidence="2 3">
    <name type="scientific">Clonostachys rhizophaga</name>
    <dbReference type="NCBI Taxonomy" id="160324"/>
    <lineage>
        <taxon>Eukaryota</taxon>
        <taxon>Fungi</taxon>
        <taxon>Dikarya</taxon>
        <taxon>Ascomycota</taxon>
        <taxon>Pezizomycotina</taxon>
        <taxon>Sordariomycetes</taxon>
        <taxon>Hypocreomycetidae</taxon>
        <taxon>Hypocreales</taxon>
        <taxon>Bionectriaceae</taxon>
        <taxon>Clonostachys</taxon>
    </lineage>
</organism>
<evidence type="ECO:0000256" key="1">
    <source>
        <dbReference type="SAM" id="MobiDB-lite"/>
    </source>
</evidence>
<dbReference type="EMBL" id="CABFNQ020000483">
    <property type="protein sequence ID" value="CAH0016712.1"/>
    <property type="molecule type" value="Genomic_DNA"/>
</dbReference>
<gene>
    <name evidence="2" type="ORF">CRHIZ90672A_00016675</name>
</gene>
<comment type="caution">
    <text evidence="2">The sequence shown here is derived from an EMBL/GenBank/DDBJ whole genome shotgun (WGS) entry which is preliminary data.</text>
</comment>
<accession>A0A9N9V2K2</accession>
<feature type="region of interest" description="Disordered" evidence="1">
    <location>
        <begin position="65"/>
        <end position="91"/>
    </location>
</feature>
<sequence>MRAMLAATERSSAFRYQQKKNALLASPLGQTASIKSLVKSEAHSGGKSKIEKSMLRRFPRTFCSSADRLRGPDNPVPRSEPGVSGDDATRSPLQPMSTSYYCRSTTVSTGLSPYSTHLGSPEVSRLQNAEPYQLLSSFASADTIHKLLNEWFNKIHPIAPILLRRRFFRRLKNGEADTDPVFCALVVSVCCATLATLPLDNQTSLSVPPCLEFIEKNKLLAFNLGEVNYTPEWCIAMYNIGVAISATSSQGLSDVHGFHAVSQSSAATTYLLYYSLHSLSPIDQQLLKRLFWLLFAAAKSGDMFGRLTVGFEAIHNNWDLLRPSCLSDNELDPAEAADNSTPWHGDDTSYVPGLNSLSDLFMVWHQARVSQPGLDQAIRLRNSMDSIQRIIDNLPPELRWRGGLSRHGTVNEGHNAQIANIFITSFHLRSNLVQKYGTRDEIVTEHQRIVDDLLEILYHLPQCVFNANGSSVVPKVRDIGAVYLEHHMIADNPNRDEAKEKMEMILRKLNDLDCWSGLTLAGR</sequence>